<organism evidence="2 3">
    <name type="scientific">Leptospira kirschneri str. H1</name>
    <dbReference type="NCBI Taxonomy" id="1049966"/>
    <lineage>
        <taxon>Bacteria</taxon>
        <taxon>Pseudomonadati</taxon>
        <taxon>Spirochaetota</taxon>
        <taxon>Spirochaetia</taxon>
        <taxon>Leptospirales</taxon>
        <taxon>Leptospiraceae</taxon>
        <taxon>Leptospira</taxon>
    </lineage>
</organism>
<dbReference type="NCBIfam" id="TIGR02046">
    <property type="entry name" value="sdhC_b558_fam"/>
    <property type="match status" value="1"/>
</dbReference>
<dbReference type="InterPro" id="IPR034804">
    <property type="entry name" value="SQR/QFR_C/D"/>
</dbReference>
<dbReference type="GO" id="GO:0016020">
    <property type="term" value="C:membrane"/>
    <property type="evidence" value="ECO:0007669"/>
    <property type="project" value="InterPro"/>
</dbReference>
<proteinExistence type="predicted"/>
<feature type="transmembrane region" description="Helical" evidence="1">
    <location>
        <begin position="103"/>
        <end position="124"/>
    </location>
</feature>
<comment type="caution">
    <text evidence="2">The sequence shown here is derived from an EMBL/GenBank/DDBJ whole genome shotgun (WGS) entry which is preliminary data.</text>
</comment>
<gene>
    <name evidence="2" type="primary">sdhC</name>
    <name evidence="2" type="ORF">LEP1GSC081_1426</name>
</gene>
<dbReference type="AlphaFoldDB" id="A0A0E2B1C7"/>
<reference evidence="2 3" key="1">
    <citation type="submission" date="2012-10" db="EMBL/GenBank/DDBJ databases">
        <authorList>
            <person name="Harkins D.M."/>
            <person name="Durkin A.S."/>
            <person name="Brinkac L.M."/>
            <person name="Selengut J.D."/>
            <person name="Sanka R."/>
            <person name="DePew J."/>
            <person name="Purushe J."/>
            <person name="Peacock S.J."/>
            <person name="Thaipadungpanit J."/>
            <person name="Wuthiekanun V.W."/>
            <person name="Day N.P."/>
            <person name="Vinetz J.M."/>
            <person name="Sutton G.G."/>
            <person name="Nelson W.C."/>
            <person name="Fouts D.E."/>
        </authorList>
    </citation>
    <scope>NUCLEOTIDE SEQUENCE [LARGE SCALE GENOMIC DNA]</scope>
    <source>
        <strain evidence="2 3">H1</strain>
    </source>
</reference>
<dbReference type="Proteomes" id="UP000006253">
    <property type="component" value="Unassembled WGS sequence"/>
</dbReference>
<dbReference type="GeneID" id="34316395"/>
<feature type="transmembrane region" description="Helical" evidence="1">
    <location>
        <begin position="61"/>
        <end position="79"/>
    </location>
</feature>
<dbReference type="EMBL" id="AHMY02000051">
    <property type="protein sequence ID" value="EKO14940.1"/>
    <property type="molecule type" value="Genomic_DNA"/>
</dbReference>
<evidence type="ECO:0000313" key="3">
    <source>
        <dbReference type="Proteomes" id="UP000006253"/>
    </source>
</evidence>
<evidence type="ECO:0000313" key="2">
    <source>
        <dbReference type="EMBL" id="EKO14940.1"/>
    </source>
</evidence>
<name>A0A0E2B1C7_9LEPT</name>
<accession>A0A0E2B1C7</accession>
<feature type="transmembrane region" description="Helical" evidence="1">
    <location>
        <begin position="17"/>
        <end position="41"/>
    </location>
</feature>
<evidence type="ECO:0000256" key="1">
    <source>
        <dbReference type="SAM" id="Phobius"/>
    </source>
</evidence>
<dbReference type="CDD" id="cd03498">
    <property type="entry name" value="SQR_TypeB_2_TM"/>
    <property type="match status" value="1"/>
</dbReference>
<sequence length="226" mass="24985">MDFKAGYLRSSIGRKTLVAATGLVYFGFVVVHMLGNLQIFLGQEKINAYGQSLRDIEPLLWVARIILIVSFIIHVYYAIKLTIENRQARPVPYSKKNTVQATLASRTMALTGLLIFSFIVYHLLHFTLGVTNPDHFAMTDAKGRHDIYTMVVLGFQNPIVASSYIFAMLLLATHISHGVASVFQTLGLNTPYLSGKIKAGAILFALLIFIGNTSIPLSILLGYVHP</sequence>
<keyword evidence="1" id="KW-1133">Transmembrane helix</keyword>
<feature type="transmembrane region" description="Helical" evidence="1">
    <location>
        <begin position="164"/>
        <end position="188"/>
    </location>
</feature>
<dbReference type="Gene3D" id="1.20.1300.10">
    <property type="entry name" value="Fumarate reductase/succinate dehydrogenase, transmembrane subunit"/>
    <property type="match status" value="1"/>
</dbReference>
<keyword evidence="1" id="KW-0472">Membrane</keyword>
<dbReference type="InterPro" id="IPR011138">
    <property type="entry name" value="Cytochrome_b-558"/>
</dbReference>
<protein>
    <submittedName>
        <fullName evidence="2">Succinate dehydrogenase cytochrome B subunit, b558 family</fullName>
    </submittedName>
</protein>
<keyword evidence="1" id="KW-0812">Transmembrane</keyword>
<feature type="transmembrane region" description="Helical" evidence="1">
    <location>
        <begin position="200"/>
        <end position="224"/>
    </location>
</feature>
<dbReference type="SUPFAM" id="SSF81343">
    <property type="entry name" value="Fumarate reductase respiratory complex transmembrane subunits"/>
    <property type="match status" value="1"/>
</dbReference>
<dbReference type="RefSeq" id="WP_004766294.1">
    <property type="nucleotide sequence ID" value="NZ_AHMY02000051.1"/>
</dbReference>